<keyword evidence="1" id="KW-0472">Membrane</keyword>
<dbReference type="PANTHER" id="PTHR35393:SF1">
    <property type="entry name" value="SNOAL-LIKE DOMAIN-CONTAINING PROTEIN"/>
    <property type="match status" value="1"/>
</dbReference>
<keyword evidence="1" id="KW-0812">Transmembrane</keyword>
<dbReference type="InterPro" id="IPR057514">
    <property type="entry name" value="NTF2_SigF"/>
</dbReference>
<name>A0AAI8YRW7_9PEZI</name>
<feature type="transmembrane region" description="Helical" evidence="1">
    <location>
        <begin position="148"/>
        <end position="167"/>
    </location>
</feature>
<evidence type="ECO:0000256" key="1">
    <source>
        <dbReference type="SAM" id="Phobius"/>
    </source>
</evidence>
<evidence type="ECO:0000313" key="3">
    <source>
        <dbReference type="EMBL" id="CAK3801241.1"/>
    </source>
</evidence>
<dbReference type="Pfam" id="PF24840">
    <property type="entry name" value="NTF2_SigF"/>
    <property type="match status" value="1"/>
</dbReference>
<gene>
    <name evidence="3" type="ORF">LECACI_7A000864</name>
</gene>
<feature type="domain" description="SigF-like NTF2-like" evidence="2">
    <location>
        <begin position="1"/>
        <end position="166"/>
    </location>
</feature>
<evidence type="ECO:0000259" key="2">
    <source>
        <dbReference type="Pfam" id="PF24840"/>
    </source>
</evidence>
<evidence type="ECO:0000313" key="4">
    <source>
        <dbReference type="Proteomes" id="UP001296104"/>
    </source>
</evidence>
<sequence length="223" mass="25210">MEDPIQEIPGVVHRLTQGSPKQQEEAINNYFTSNASFSHPLCRTGSFEGSRQLIHAIFRWYKVMSPKIELSVNGVAFDETNLILYVNISQVFAIWLVPFHRAPVTLTTQLQLVRGSPSRKYYIQSQNDLYQADQLVKFFAPWGIGQTFVLLVNFWATFLCVVMAWLGSPFTRYMQARADQGSQTNGEVRGITYQVNKTKPIAGNMVNGSQPNGERTQAILKSD</sequence>
<proteinExistence type="predicted"/>
<dbReference type="PANTHER" id="PTHR35393">
    <property type="entry name" value="CHROMOSOME 1, WHOLE GENOME SHOTGUN SEQUENCE"/>
    <property type="match status" value="1"/>
</dbReference>
<comment type="caution">
    <text evidence="3">The sequence shown here is derived from an EMBL/GenBank/DDBJ whole genome shotgun (WGS) entry which is preliminary data.</text>
</comment>
<keyword evidence="4" id="KW-1185">Reference proteome</keyword>
<keyword evidence="1" id="KW-1133">Transmembrane helix</keyword>
<organism evidence="3 4">
    <name type="scientific">Lecanosticta acicola</name>
    <dbReference type="NCBI Taxonomy" id="111012"/>
    <lineage>
        <taxon>Eukaryota</taxon>
        <taxon>Fungi</taxon>
        <taxon>Dikarya</taxon>
        <taxon>Ascomycota</taxon>
        <taxon>Pezizomycotina</taxon>
        <taxon>Dothideomycetes</taxon>
        <taxon>Dothideomycetidae</taxon>
        <taxon>Mycosphaerellales</taxon>
        <taxon>Mycosphaerellaceae</taxon>
        <taxon>Lecanosticta</taxon>
    </lineage>
</organism>
<dbReference type="EMBL" id="CAVMBE010000003">
    <property type="protein sequence ID" value="CAK3801241.1"/>
    <property type="molecule type" value="Genomic_DNA"/>
</dbReference>
<accession>A0AAI8YRW7</accession>
<protein>
    <recommendedName>
        <fullName evidence="2">SigF-like NTF2-like domain-containing protein</fullName>
    </recommendedName>
</protein>
<reference evidence="3" key="1">
    <citation type="submission" date="2023-11" db="EMBL/GenBank/DDBJ databases">
        <authorList>
            <person name="Alioto T."/>
            <person name="Alioto T."/>
            <person name="Gomez Garrido J."/>
        </authorList>
    </citation>
    <scope>NUCLEOTIDE SEQUENCE</scope>
</reference>
<dbReference type="AlphaFoldDB" id="A0AAI8YRW7"/>
<dbReference type="Proteomes" id="UP001296104">
    <property type="component" value="Unassembled WGS sequence"/>
</dbReference>